<dbReference type="GO" id="GO:0044550">
    <property type="term" value="P:secondary metabolite biosynthetic process"/>
    <property type="evidence" value="ECO:0007669"/>
    <property type="project" value="TreeGrafter"/>
</dbReference>
<dbReference type="RefSeq" id="WP_165960446.1">
    <property type="nucleotide sequence ID" value="NZ_SLWS01000003.1"/>
</dbReference>
<dbReference type="Pfam" id="PF00975">
    <property type="entry name" value="Thioesterase"/>
    <property type="match status" value="1"/>
</dbReference>
<evidence type="ECO:0000259" key="1">
    <source>
        <dbReference type="Pfam" id="PF00501"/>
    </source>
</evidence>
<evidence type="ECO:0000259" key="2">
    <source>
        <dbReference type="Pfam" id="PF00975"/>
    </source>
</evidence>
<dbReference type="AlphaFoldDB" id="A0A4R2JQS2"/>
<feature type="domain" description="Thioesterase" evidence="2">
    <location>
        <begin position="25"/>
        <end position="244"/>
    </location>
</feature>
<dbReference type="GO" id="GO:0031177">
    <property type="term" value="F:phosphopantetheine binding"/>
    <property type="evidence" value="ECO:0007669"/>
    <property type="project" value="TreeGrafter"/>
</dbReference>
<dbReference type="InterPro" id="IPR045851">
    <property type="entry name" value="AMP-bd_C_sf"/>
</dbReference>
<proteinExistence type="predicted"/>
<dbReference type="Gene3D" id="3.30.300.30">
    <property type="match status" value="1"/>
</dbReference>
<evidence type="ECO:0000259" key="3">
    <source>
        <dbReference type="Pfam" id="PF13193"/>
    </source>
</evidence>
<dbReference type="InterPro" id="IPR025110">
    <property type="entry name" value="AMP-bd_C"/>
</dbReference>
<dbReference type="Gene3D" id="3.40.50.1820">
    <property type="entry name" value="alpha/beta hydrolase"/>
    <property type="match status" value="1"/>
</dbReference>
<dbReference type="SUPFAM" id="SSF53474">
    <property type="entry name" value="alpha/beta-Hydrolases"/>
    <property type="match status" value="1"/>
</dbReference>
<dbReference type="InterPro" id="IPR029058">
    <property type="entry name" value="AB_hydrolase_fold"/>
</dbReference>
<dbReference type="Proteomes" id="UP000295680">
    <property type="component" value="Unassembled WGS sequence"/>
</dbReference>
<dbReference type="Pfam" id="PF00501">
    <property type="entry name" value="AMP-binding"/>
    <property type="match status" value="1"/>
</dbReference>
<organism evidence="4 5">
    <name type="scientific">Actinocrispum wychmicini</name>
    <dbReference type="NCBI Taxonomy" id="1213861"/>
    <lineage>
        <taxon>Bacteria</taxon>
        <taxon>Bacillati</taxon>
        <taxon>Actinomycetota</taxon>
        <taxon>Actinomycetes</taxon>
        <taxon>Pseudonocardiales</taxon>
        <taxon>Pseudonocardiaceae</taxon>
        <taxon>Actinocrispum</taxon>
    </lineage>
</organism>
<dbReference type="EMBL" id="SLWS01000003">
    <property type="protein sequence ID" value="TCO61172.1"/>
    <property type="molecule type" value="Genomic_DNA"/>
</dbReference>
<dbReference type="PROSITE" id="PS00455">
    <property type="entry name" value="AMP_BINDING"/>
    <property type="match status" value="1"/>
</dbReference>
<dbReference type="InterPro" id="IPR020845">
    <property type="entry name" value="AMP-binding_CS"/>
</dbReference>
<dbReference type="NCBIfam" id="TIGR01733">
    <property type="entry name" value="AA-adenyl-dom"/>
    <property type="match status" value="1"/>
</dbReference>
<comment type="caution">
    <text evidence="4">The sequence shown here is derived from an EMBL/GenBank/DDBJ whole genome shotgun (WGS) entry which is preliminary data.</text>
</comment>
<dbReference type="InterPro" id="IPR010071">
    <property type="entry name" value="AA_adenyl_dom"/>
</dbReference>
<reference evidence="4 5" key="1">
    <citation type="submission" date="2019-03" db="EMBL/GenBank/DDBJ databases">
        <title>Genomic Encyclopedia of Type Strains, Phase IV (KMG-IV): sequencing the most valuable type-strain genomes for metagenomic binning, comparative biology and taxonomic classification.</title>
        <authorList>
            <person name="Goeker M."/>
        </authorList>
    </citation>
    <scope>NUCLEOTIDE SEQUENCE [LARGE SCALE GENOMIC DNA]</scope>
    <source>
        <strain evidence="4 5">DSM 45934</strain>
    </source>
</reference>
<dbReference type="SUPFAM" id="SSF56801">
    <property type="entry name" value="Acetyl-CoA synthetase-like"/>
    <property type="match status" value="1"/>
</dbReference>
<dbReference type="Pfam" id="PF13193">
    <property type="entry name" value="AMP-binding_C"/>
    <property type="match status" value="1"/>
</dbReference>
<protein>
    <submittedName>
        <fullName evidence="4">Amino acid adenylation domain-containing protein</fullName>
    </submittedName>
</protein>
<sequence>MRRLSTHLYELAPAPGPAAPTAIQCPFAGGDFNSLREYRELLPGYRHIAVLYPGRGFRFADSQAASIGQLATAVVEEYLSLSASGPGPLLIGHSMGGYVAMETVARLESAGVTCAGLIVSSSLPPGAVVDTGNPLGILNGDRPLAEVPDDVLLEALIAGGAVPAEIADEPELLDMMLPLVRHDCTLGARYTAAGPSATVSCPLVAFGGQDDTAVPPESLAGWSRFTTGRFSTWLWPGDHFWFRRPQSGLEAAVRNALGTVSVDGLVHEQVRAQPESVAVVDKGIRYTYAELWESSGRIAGHLRARGVGEADVVGVLVDRGVHAIAAMLGVARTGAMYLPLSQDDPEQRRTLILRDAAPAVLLVDDGPLGQHGGGVAELSLGALVDDASAPVPPHCLTRGDTALYVMYTSGSTGVPKGVIIEHGGVVNLVTEPRLELTAERVVAHCASDAFDVSTFEIWGALCTGGTCVVLNTRDLLEVDVLRDAIVTYGIDTLFVTTAVLNFLAEENLVELRRLRSLVFGGERASSRHVRLMLDLFEGAGTRLVHAYGPTENTMMSTLIELDADNCAQAPIGTMLHNMRGILLSDSGAIVSGDGRGELCVAGPGLARGYLNRPELTAERFVMLDLPSGPERVYRTGDECERTSGVLRFLGRRDGMVKLRSHRIELGEVEAALCAYPDVLEAVVILDENADDPQLMAYLRTTAPVDSAELRGFLLDRLPRYMIPATVHNVTEFPLGATGKVDRNALATLVGGDGHA</sequence>
<keyword evidence="5" id="KW-1185">Reference proteome</keyword>
<dbReference type="InterPro" id="IPR000873">
    <property type="entry name" value="AMP-dep_synth/lig_dom"/>
</dbReference>
<dbReference type="GO" id="GO:0043041">
    <property type="term" value="P:amino acid activation for nonribosomal peptide biosynthetic process"/>
    <property type="evidence" value="ECO:0007669"/>
    <property type="project" value="TreeGrafter"/>
</dbReference>
<feature type="domain" description="AMP-dependent synthetase/ligase" evidence="1">
    <location>
        <begin position="267"/>
        <end position="610"/>
    </location>
</feature>
<gene>
    <name evidence="4" type="ORF">EV192_103756</name>
</gene>
<dbReference type="Gene3D" id="3.40.50.980">
    <property type="match status" value="2"/>
</dbReference>
<evidence type="ECO:0000313" key="4">
    <source>
        <dbReference type="EMBL" id="TCO61172.1"/>
    </source>
</evidence>
<accession>A0A4R2JQS2</accession>
<name>A0A4R2JQS2_9PSEU</name>
<feature type="domain" description="AMP-binding enzyme C-terminal" evidence="3">
    <location>
        <begin position="667"/>
        <end position="739"/>
    </location>
</feature>
<dbReference type="PANTHER" id="PTHR45527">
    <property type="entry name" value="NONRIBOSOMAL PEPTIDE SYNTHETASE"/>
    <property type="match status" value="1"/>
</dbReference>
<dbReference type="Gene3D" id="2.30.38.10">
    <property type="entry name" value="Luciferase, Domain 3"/>
    <property type="match status" value="1"/>
</dbReference>
<dbReference type="PANTHER" id="PTHR45527:SF1">
    <property type="entry name" value="FATTY ACID SYNTHASE"/>
    <property type="match status" value="1"/>
</dbReference>
<dbReference type="InterPro" id="IPR001031">
    <property type="entry name" value="Thioesterase"/>
</dbReference>
<dbReference type="GO" id="GO:0005737">
    <property type="term" value="C:cytoplasm"/>
    <property type="evidence" value="ECO:0007669"/>
    <property type="project" value="TreeGrafter"/>
</dbReference>
<evidence type="ECO:0000313" key="5">
    <source>
        <dbReference type="Proteomes" id="UP000295680"/>
    </source>
</evidence>